<proteinExistence type="predicted"/>
<organism evidence="2 3">
    <name type="scientific">Pisolithus microcarpus 441</name>
    <dbReference type="NCBI Taxonomy" id="765257"/>
    <lineage>
        <taxon>Eukaryota</taxon>
        <taxon>Fungi</taxon>
        <taxon>Dikarya</taxon>
        <taxon>Basidiomycota</taxon>
        <taxon>Agaricomycotina</taxon>
        <taxon>Agaricomycetes</taxon>
        <taxon>Agaricomycetidae</taxon>
        <taxon>Boletales</taxon>
        <taxon>Sclerodermatineae</taxon>
        <taxon>Pisolithaceae</taxon>
        <taxon>Pisolithus</taxon>
    </lineage>
</organism>
<reference evidence="2 3" key="1">
    <citation type="submission" date="2014-04" db="EMBL/GenBank/DDBJ databases">
        <authorList>
            <consortium name="DOE Joint Genome Institute"/>
            <person name="Kuo A."/>
            <person name="Kohler A."/>
            <person name="Costa M.D."/>
            <person name="Nagy L.G."/>
            <person name="Floudas D."/>
            <person name="Copeland A."/>
            <person name="Barry K.W."/>
            <person name="Cichocki N."/>
            <person name="Veneault-Fourrey C."/>
            <person name="LaButti K."/>
            <person name="Lindquist E.A."/>
            <person name="Lipzen A."/>
            <person name="Lundell T."/>
            <person name="Morin E."/>
            <person name="Murat C."/>
            <person name="Sun H."/>
            <person name="Tunlid A."/>
            <person name="Henrissat B."/>
            <person name="Grigoriev I.V."/>
            <person name="Hibbett D.S."/>
            <person name="Martin F."/>
            <person name="Nordberg H.P."/>
            <person name="Cantor M.N."/>
            <person name="Hua S.X."/>
        </authorList>
    </citation>
    <scope>NUCLEOTIDE SEQUENCE [LARGE SCALE GENOMIC DNA]</scope>
    <source>
        <strain evidence="2 3">441</strain>
    </source>
</reference>
<name>A0A0C9YWF6_9AGAM</name>
<dbReference type="HOGENOM" id="CLU_060549_1_0_1"/>
<dbReference type="Proteomes" id="UP000054018">
    <property type="component" value="Unassembled WGS sequence"/>
</dbReference>
<keyword evidence="1" id="KW-0472">Membrane</keyword>
<evidence type="ECO:0000256" key="1">
    <source>
        <dbReference type="SAM" id="Phobius"/>
    </source>
</evidence>
<dbReference type="EMBL" id="KN833689">
    <property type="protein sequence ID" value="KIK29415.1"/>
    <property type="molecule type" value="Genomic_DNA"/>
</dbReference>
<evidence type="ECO:0000313" key="3">
    <source>
        <dbReference type="Proteomes" id="UP000054018"/>
    </source>
</evidence>
<keyword evidence="1" id="KW-0812">Transmembrane</keyword>
<feature type="transmembrane region" description="Helical" evidence="1">
    <location>
        <begin position="63"/>
        <end position="83"/>
    </location>
</feature>
<keyword evidence="3" id="KW-1185">Reference proteome</keyword>
<dbReference type="STRING" id="765257.A0A0C9YWF6"/>
<feature type="transmembrane region" description="Helical" evidence="1">
    <location>
        <begin position="128"/>
        <end position="149"/>
    </location>
</feature>
<keyword evidence="1" id="KW-1133">Transmembrane helix</keyword>
<feature type="transmembrane region" description="Helical" evidence="1">
    <location>
        <begin position="95"/>
        <end position="116"/>
    </location>
</feature>
<protein>
    <submittedName>
        <fullName evidence="2">Uncharacterized protein</fullName>
    </submittedName>
</protein>
<gene>
    <name evidence="2" type="ORF">PISMIDRAFT_88849</name>
</gene>
<dbReference type="AlphaFoldDB" id="A0A0C9YWF6"/>
<evidence type="ECO:0000313" key="2">
    <source>
        <dbReference type="EMBL" id="KIK29415.1"/>
    </source>
</evidence>
<accession>A0A0C9YWF6</accession>
<sequence>MSTQESSSIINPSVYLNYLSTHEATIYEVGRNINLATLGALIWDILSSLPDERRLIQGGRGSTVLIAYFLARPSALAMVILSVLEQTGPVSNCRLIAVISAAFQVISTATASYLFLKRVHAVYFGSKGVQYVFSFLWFAVVCASCSLFYDAIHGYQEIADTKHCIRQQYWAALPVAFGVPLGFDAFVYYAIMHKILSVHQQGQKKGWRSFFCPSKGLPHFSRAVFEGGQQYYLITNGINITRLNFSANSTILPSYQVLLSAATVALTSAMACRVYRNLLIEALHEVHVDNRELTKPVFADGQAVDVSLSLAGEPPPKVKSCASSEGGCVAFKEV</sequence>
<dbReference type="OrthoDB" id="3038990at2759"/>
<reference evidence="3" key="2">
    <citation type="submission" date="2015-01" db="EMBL/GenBank/DDBJ databases">
        <title>Evolutionary Origins and Diversification of the Mycorrhizal Mutualists.</title>
        <authorList>
            <consortium name="DOE Joint Genome Institute"/>
            <consortium name="Mycorrhizal Genomics Consortium"/>
            <person name="Kohler A."/>
            <person name="Kuo A."/>
            <person name="Nagy L.G."/>
            <person name="Floudas D."/>
            <person name="Copeland A."/>
            <person name="Barry K.W."/>
            <person name="Cichocki N."/>
            <person name="Veneault-Fourrey C."/>
            <person name="LaButti K."/>
            <person name="Lindquist E.A."/>
            <person name="Lipzen A."/>
            <person name="Lundell T."/>
            <person name="Morin E."/>
            <person name="Murat C."/>
            <person name="Riley R."/>
            <person name="Ohm R."/>
            <person name="Sun H."/>
            <person name="Tunlid A."/>
            <person name="Henrissat B."/>
            <person name="Grigoriev I.V."/>
            <person name="Hibbett D.S."/>
            <person name="Martin F."/>
        </authorList>
    </citation>
    <scope>NUCLEOTIDE SEQUENCE [LARGE SCALE GENOMIC DNA]</scope>
    <source>
        <strain evidence="3">441</strain>
    </source>
</reference>
<feature type="transmembrane region" description="Helical" evidence="1">
    <location>
        <begin position="169"/>
        <end position="191"/>
    </location>
</feature>